<proteinExistence type="predicted"/>
<protein>
    <submittedName>
        <fullName evidence="7">Programmed cell death 1 ligand 1</fullName>
    </submittedName>
</protein>
<dbReference type="GO" id="GO:0005102">
    <property type="term" value="F:signaling receptor binding"/>
    <property type="evidence" value="ECO:0007669"/>
    <property type="project" value="TreeGrafter"/>
</dbReference>
<dbReference type="InterPro" id="IPR013106">
    <property type="entry name" value="Ig_V-set"/>
</dbReference>
<dbReference type="GO" id="GO:0009897">
    <property type="term" value="C:external side of plasma membrane"/>
    <property type="evidence" value="ECO:0007669"/>
    <property type="project" value="TreeGrafter"/>
</dbReference>
<feature type="domain" description="Ig-like" evidence="6">
    <location>
        <begin position="30"/>
        <end position="131"/>
    </location>
</feature>
<dbReference type="AlphaFoldDB" id="A0A6G1Q7F8"/>
<keyword evidence="4" id="KW-0812">Transmembrane</keyword>
<dbReference type="GO" id="GO:0001817">
    <property type="term" value="P:regulation of cytokine production"/>
    <property type="evidence" value="ECO:0007669"/>
    <property type="project" value="TreeGrafter"/>
</dbReference>
<name>A0A6G1Q7F8_CHAAH</name>
<keyword evidence="5" id="KW-0732">Signal</keyword>
<accession>A0A6G1Q7F8</accession>
<keyword evidence="2 4" id="KW-0472">Membrane</keyword>
<comment type="subcellular location">
    <subcellularLocation>
        <location evidence="1">Membrane</location>
    </subcellularLocation>
</comment>
<dbReference type="Pfam" id="PF07686">
    <property type="entry name" value="V-set"/>
    <property type="match status" value="1"/>
</dbReference>
<sequence length="189" mass="21187">MRESRRIFLVCLLTFWGKCSASEDHQQITVKTGDDVTLQCWGPSRGVIELLEWNKPDLKSQDYVYYYRDERLYENYQHPSFHGRAELRDPQMKDGDVSVILRNSSINDTGKYECYVGYGGRSELITTITLKVIDSGGEARNTKNGGDNDGHVGLIVGLSVAGLLVVIAVAVVLVIFRKHSSIFQSPAEL</sequence>
<reference evidence="8" key="2">
    <citation type="submission" date="2019-02" db="EMBL/GenBank/DDBJ databases">
        <title>Opniocepnalus argus Var Kimnra genome.</title>
        <authorList>
            <person name="Zhou C."/>
            <person name="Xiao S."/>
        </authorList>
    </citation>
    <scope>NUCLEOTIDE SEQUENCE [LARGE SCALE GENOMIC DNA]</scope>
</reference>
<dbReference type="InterPro" id="IPR003599">
    <property type="entry name" value="Ig_sub"/>
</dbReference>
<evidence type="ECO:0000313" key="7">
    <source>
        <dbReference type="EMBL" id="KAF3698273.1"/>
    </source>
</evidence>
<dbReference type="PANTHER" id="PTHR24100">
    <property type="entry name" value="BUTYROPHILIN"/>
    <property type="match status" value="1"/>
</dbReference>
<dbReference type="InterPro" id="IPR036179">
    <property type="entry name" value="Ig-like_dom_sf"/>
</dbReference>
<keyword evidence="8" id="KW-1185">Reference proteome</keyword>
<evidence type="ECO:0000259" key="6">
    <source>
        <dbReference type="PROSITE" id="PS50835"/>
    </source>
</evidence>
<evidence type="ECO:0000256" key="2">
    <source>
        <dbReference type="ARBA" id="ARBA00023136"/>
    </source>
</evidence>
<gene>
    <name evidence="7" type="ORF">EXN66_Car013954</name>
</gene>
<evidence type="ECO:0000256" key="5">
    <source>
        <dbReference type="SAM" id="SignalP"/>
    </source>
</evidence>
<feature type="transmembrane region" description="Helical" evidence="4">
    <location>
        <begin position="152"/>
        <end position="176"/>
    </location>
</feature>
<dbReference type="PANTHER" id="PTHR24100:SF151">
    <property type="entry name" value="ICOS LIGAND"/>
    <property type="match status" value="1"/>
</dbReference>
<dbReference type="SUPFAM" id="SSF48726">
    <property type="entry name" value="Immunoglobulin"/>
    <property type="match status" value="1"/>
</dbReference>
<evidence type="ECO:0000256" key="1">
    <source>
        <dbReference type="ARBA" id="ARBA00004370"/>
    </source>
</evidence>
<feature type="signal peptide" evidence="5">
    <location>
        <begin position="1"/>
        <end position="21"/>
    </location>
</feature>
<dbReference type="Proteomes" id="UP000503349">
    <property type="component" value="Chromosome 13"/>
</dbReference>
<dbReference type="EMBL" id="CM015724">
    <property type="protein sequence ID" value="KAF3698273.1"/>
    <property type="molecule type" value="Genomic_DNA"/>
</dbReference>
<dbReference type="InterPro" id="IPR007110">
    <property type="entry name" value="Ig-like_dom"/>
</dbReference>
<organism evidence="7 8">
    <name type="scientific">Channa argus</name>
    <name type="common">Northern snakehead</name>
    <name type="synonym">Ophicephalus argus</name>
    <dbReference type="NCBI Taxonomy" id="215402"/>
    <lineage>
        <taxon>Eukaryota</taxon>
        <taxon>Metazoa</taxon>
        <taxon>Chordata</taxon>
        <taxon>Craniata</taxon>
        <taxon>Vertebrata</taxon>
        <taxon>Euteleostomi</taxon>
        <taxon>Actinopterygii</taxon>
        <taxon>Neopterygii</taxon>
        <taxon>Teleostei</taxon>
        <taxon>Neoteleostei</taxon>
        <taxon>Acanthomorphata</taxon>
        <taxon>Anabantaria</taxon>
        <taxon>Anabantiformes</taxon>
        <taxon>Channoidei</taxon>
        <taxon>Channidae</taxon>
        <taxon>Channa</taxon>
    </lineage>
</organism>
<dbReference type="InterPro" id="IPR013783">
    <property type="entry name" value="Ig-like_fold"/>
</dbReference>
<reference evidence="7 8" key="1">
    <citation type="submission" date="2019-02" db="EMBL/GenBank/DDBJ databases">
        <title>Opniocepnalus argus genome.</title>
        <authorList>
            <person name="Zhou C."/>
            <person name="Xiao S."/>
        </authorList>
    </citation>
    <scope>NUCLEOTIDE SEQUENCE [LARGE SCALE GENOMIC DNA]</scope>
    <source>
        <strain evidence="7">OARG1902GOOAL</strain>
        <tissue evidence="7">Muscle</tissue>
    </source>
</reference>
<dbReference type="GO" id="GO:0050852">
    <property type="term" value="P:T cell receptor signaling pathway"/>
    <property type="evidence" value="ECO:0007669"/>
    <property type="project" value="TreeGrafter"/>
</dbReference>
<evidence type="ECO:0000313" key="8">
    <source>
        <dbReference type="Proteomes" id="UP000503349"/>
    </source>
</evidence>
<feature type="chain" id="PRO_5026052722" evidence="5">
    <location>
        <begin position="22"/>
        <end position="189"/>
    </location>
</feature>
<dbReference type="Gene3D" id="2.60.40.10">
    <property type="entry name" value="Immunoglobulins"/>
    <property type="match status" value="1"/>
</dbReference>
<dbReference type="PROSITE" id="PS50835">
    <property type="entry name" value="IG_LIKE"/>
    <property type="match status" value="1"/>
</dbReference>
<dbReference type="InterPro" id="IPR050504">
    <property type="entry name" value="IgSF_BTN/MOG"/>
</dbReference>
<keyword evidence="4" id="KW-1133">Transmembrane helix</keyword>
<keyword evidence="3" id="KW-0393">Immunoglobulin domain</keyword>
<dbReference type="SMART" id="SM00409">
    <property type="entry name" value="IG"/>
    <property type="match status" value="1"/>
</dbReference>
<evidence type="ECO:0000256" key="3">
    <source>
        <dbReference type="ARBA" id="ARBA00023319"/>
    </source>
</evidence>
<evidence type="ECO:0000256" key="4">
    <source>
        <dbReference type="SAM" id="Phobius"/>
    </source>
</evidence>